<proteinExistence type="predicted"/>
<dbReference type="Proteomes" id="UP000262257">
    <property type="component" value="Unassembled WGS sequence"/>
</dbReference>
<reference evidence="2 4" key="2">
    <citation type="submission" date="2019-06" db="EMBL/GenBank/DDBJ databases">
        <title>Genome of Acinetobacter radioresistens APH1, a phenol degrading strain.</title>
        <authorList>
            <person name="Liu Y."/>
        </authorList>
    </citation>
    <scope>NUCLEOTIDE SEQUENCE [LARGE SCALE GENOMIC DNA]</scope>
    <source>
        <strain evidence="2 4">APH1</strain>
    </source>
</reference>
<evidence type="ECO:0000313" key="4">
    <source>
        <dbReference type="Proteomes" id="UP000314285"/>
    </source>
</evidence>
<dbReference type="EMBL" id="DPXL01000026">
    <property type="protein sequence ID" value="HCM30529.1"/>
    <property type="molecule type" value="Genomic_DNA"/>
</dbReference>
<dbReference type="Proteomes" id="UP000314285">
    <property type="component" value="Unassembled WGS sequence"/>
</dbReference>
<protein>
    <submittedName>
        <fullName evidence="2">Type VI secretion system baseplate subunit TssG</fullName>
    </submittedName>
</protein>
<dbReference type="RefSeq" id="WP_005025188.1">
    <property type="nucleotide sequence ID" value="NZ_CP027365.1"/>
</dbReference>
<dbReference type="PANTHER" id="PTHR35564">
    <property type="match status" value="1"/>
</dbReference>
<comment type="caution">
    <text evidence="2">The sequence shown here is derived from an EMBL/GenBank/DDBJ whole genome shotgun (WGS) entry which is preliminary data.</text>
</comment>
<dbReference type="AlphaFoldDB" id="A0A2T1J4W1"/>
<dbReference type="Pfam" id="PF06996">
    <property type="entry name" value="T6SS_TssG"/>
    <property type="match status" value="1"/>
</dbReference>
<evidence type="ECO:0000313" key="3">
    <source>
        <dbReference type="Proteomes" id="UP000262257"/>
    </source>
</evidence>
<dbReference type="NCBIfam" id="TIGR03347">
    <property type="entry name" value="VI_chp_1"/>
    <property type="match status" value="1"/>
</dbReference>
<gene>
    <name evidence="2" type="primary">tssG</name>
    <name evidence="1" type="ORF">DIC32_01785</name>
    <name evidence="2" type="ORF">FHY67_04055</name>
</gene>
<reference evidence="1 3" key="1">
    <citation type="journal article" date="2018" name="Nat. Biotechnol.">
        <title>A standardized bacterial taxonomy based on genome phylogeny substantially revises the tree of life.</title>
        <authorList>
            <person name="Parks D.H."/>
            <person name="Chuvochina M."/>
            <person name="Waite D.W."/>
            <person name="Rinke C."/>
            <person name="Skarshewski A."/>
            <person name="Chaumeil P.A."/>
            <person name="Hugenholtz P."/>
        </authorList>
    </citation>
    <scope>NUCLEOTIDE SEQUENCE [LARGE SCALE GENOMIC DNA]</scope>
    <source>
        <strain evidence="1">UBA10045</strain>
    </source>
</reference>
<evidence type="ECO:0000313" key="2">
    <source>
        <dbReference type="EMBL" id="TNX93621.1"/>
    </source>
</evidence>
<accession>A0A2T1J4W1</accession>
<dbReference type="PANTHER" id="PTHR35564:SF4">
    <property type="entry name" value="CYTOPLASMIC PROTEIN"/>
    <property type="match status" value="1"/>
</dbReference>
<organism evidence="2 4">
    <name type="scientific">Acinetobacter radioresistens</name>
    <dbReference type="NCBI Taxonomy" id="40216"/>
    <lineage>
        <taxon>Bacteria</taxon>
        <taxon>Pseudomonadati</taxon>
        <taxon>Pseudomonadota</taxon>
        <taxon>Gammaproteobacteria</taxon>
        <taxon>Moraxellales</taxon>
        <taxon>Moraxellaceae</taxon>
        <taxon>Acinetobacter</taxon>
    </lineage>
</organism>
<sequence>MRAERWWQNSSVIDQLFNKAGTFEFIQTTRLLRHVPYLRGNSAWADTFKFEPAFNLSFPASEVEQLEFKEQHLHLTNLVVGLTGVQGALPYAYTCKVKQGTRQQRLEVKEFLGLFNHKLAAQYVDSSISYNLPIRYEVEQENRYLDILHALNGYIRTQHQQTELDEYFAEFAGLMQGQNNTPHALKTMLSCIFKQNIHIREFIRETFKLADEQKTRLNSHKPSLLGLNTFCGDTVQQVDGKIEIQIGPMKRAQYLEFLPQQPLYIKLKRLVQSWCSPTLFIDVRLILDRSEIEATHLEHQQSAGLGQGSFLMPPEQPQHNYETCYSLIGAVSC</sequence>
<name>A0A2T1J4W1_ACIRA</name>
<evidence type="ECO:0000313" key="1">
    <source>
        <dbReference type="EMBL" id="HCM30529.1"/>
    </source>
</evidence>
<dbReference type="EMBL" id="VFBM01000002">
    <property type="protein sequence ID" value="TNX93621.1"/>
    <property type="molecule type" value="Genomic_DNA"/>
</dbReference>
<dbReference type="STRING" id="40216.GCA_001917365_00649"/>
<dbReference type="InterPro" id="IPR010732">
    <property type="entry name" value="T6SS_TssG-like"/>
</dbReference>